<accession>A0AAV4LTR2</accession>
<evidence type="ECO:0000313" key="1">
    <source>
        <dbReference type="EMBL" id="GIX63152.1"/>
    </source>
</evidence>
<gene>
    <name evidence="1" type="ORF">BcabD6B2_25870</name>
</gene>
<reference evidence="1 2" key="1">
    <citation type="submission" date="2021-06" db="EMBL/GenBank/DDBJ databases">
        <title>Genome sequence of Babesia caballi.</title>
        <authorList>
            <person name="Yamagishi J."/>
            <person name="Kidaka T."/>
            <person name="Ochi A."/>
        </authorList>
    </citation>
    <scope>NUCLEOTIDE SEQUENCE [LARGE SCALE GENOMIC DNA]</scope>
    <source>
        <strain evidence="1">USDA-D6B2</strain>
    </source>
</reference>
<dbReference type="RefSeq" id="XP_067715221.1">
    <property type="nucleotide sequence ID" value="XM_067859120.1"/>
</dbReference>
<name>A0AAV4LTR2_BABCB</name>
<dbReference type="GeneID" id="94194633"/>
<evidence type="ECO:0000313" key="2">
    <source>
        <dbReference type="Proteomes" id="UP001497744"/>
    </source>
</evidence>
<keyword evidence="2" id="KW-1185">Reference proteome</keyword>
<proteinExistence type="predicted"/>
<dbReference type="EMBL" id="BPLF01000002">
    <property type="protein sequence ID" value="GIX63152.1"/>
    <property type="molecule type" value="Genomic_DNA"/>
</dbReference>
<comment type="caution">
    <text evidence="1">The sequence shown here is derived from an EMBL/GenBank/DDBJ whole genome shotgun (WGS) entry which is preliminary data.</text>
</comment>
<dbReference type="Proteomes" id="UP001497744">
    <property type="component" value="Unassembled WGS sequence"/>
</dbReference>
<dbReference type="AlphaFoldDB" id="A0AAV4LTR2"/>
<sequence>MLFEVVAAHGVDGHVALGHHVRVVHAVVDERQLAEVVAVQVPAQQAVGGVEPLVGIRRDHAGGNDVKVTRPLPGDDDGGEGMVGLEPEVTQQAVQAVLGQLLQHGDTFQHEQKGVQHVAPLLAHVCACVAAAEEGASPGR</sequence>
<organism evidence="1 2">
    <name type="scientific">Babesia caballi</name>
    <dbReference type="NCBI Taxonomy" id="5871"/>
    <lineage>
        <taxon>Eukaryota</taxon>
        <taxon>Sar</taxon>
        <taxon>Alveolata</taxon>
        <taxon>Apicomplexa</taxon>
        <taxon>Aconoidasida</taxon>
        <taxon>Piroplasmida</taxon>
        <taxon>Babesiidae</taxon>
        <taxon>Babesia</taxon>
    </lineage>
</organism>
<protein>
    <submittedName>
        <fullName evidence="1">Chorismate mutase</fullName>
    </submittedName>
</protein>